<reference evidence="3" key="1">
    <citation type="journal article" date="2019" name="Int. J. Syst. Evol. Microbiol.">
        <title>The Global Catalogue of Microorganisms (GCM) 10K type strain sequencing project: providing services to taxonomists for standard genome sequencing and annotation.</title>
        <authorList>
            <consortium name="The Broad Institute Genomics Platform"/>
            <consortium name="The Broad Institute Genome Sequencing Center for Infectious Disease"/>
            <person name="Wu L."/>
            <person name="Ma J."/>
        </authorList>
    </citation>
    <scope>NUCLEOTIDE SEQUENCE [LARGE SCALE GENOMIC DNA]</scope>
    <source>
        <strain evidence="3">JCM 17190</strain>
    </source>
</reference>
<gene>
    <name evidence="2" type="ORF">GCM10022404_02570</name>
</gene>
<evidence type="ECO:0000313" key="2">
    <source>
        <dbReference type="EMBL" id="GAA3854753.1"/>
    </source>
</evidence>
<dbReference type="Proteomes" id="UP001399917">
    <property type="component" value="Unassembled WGS sequence"/>
</dbReference>
<feature type="region of interest" description="Disordered" evidence="1">
    <location>
        <begin position="96"/>
        <end position="134"/>
    </location>
</feature>
<evidence type="ECO:0000256" key="1">
    <source>
        <dbReference type="SAM" id="MobiDB-lite"/>
    </source>
</evidence>
<comment type="caution">
    <text evidence="2">The sequence shown here is derived from an EMBL/GenBank/DDBJ whole genome shotgun (WGS) entry which is preliminary data.</text>
</comment>
<accession>A0ABP7JVJ4</accession>
<dbReference type="InterPro" id="IPR025234">
    <property type="entry name" value="YjzH-like"/>
</dbReference>
<feature type="region of interest" description="Disordered" evidence="1">
    <location>
        <begin position="1"/>
        <end position="23"/>
    </location>
</feature>
<organism evidence="2 3">
    <name type="scientific">Celeribacter arenosi</name>
    <dbReference type="NCBI Taxonomy" id="792649"/>
    <lineage>
        <taxon>Bacteria</taxon>
        <taxon>Pseudomonadati</taxon>
        <taxon>Pseudomonadota</taxon>
        <taxon>Alphaproteobacteria</taxon>
        <taxon>Rhodobacterales</taxon>
        <taxon>Roseobacteraceae</taxon>
        <taxon>Celeribacter</taxon>
    </lineage>
</organism>
<evidence type="ECO:0008006" key="4">
    <source>
        <dbReference type="Google" id="ProtNLM"/>
    </source>
</evidence>
<dbReference type="RefSeq" id="WP_344842377.1">
    <property type="nucleotide sequence ID" value="NZ_BAABDF010000001.1"/>
</dbReference>
<proteinExistence type="predicted"/>
<sequence length="134" mass="14888">MPLYEYKTVPASKKGEKAKGVKSPEGRIAQAMETTLNAQAKDGWEYIRADLLPMEERAGLTSRTTNYYTVLVFRREIEQAIKPVAQDAIAEPVDETIDESVEPLEAETTDVEPVTEPSEAEAPKPRPLIAAKRD</sequence>
<protein>
    <recommendedName>
        <fullName evidence="4">DUF4177 domain-containing protein</fullName>
    </recommendedName>
</protein>
<dbReference type="EMBL" id="BAABDF010000001">
    <property type="protein sequence ID" value="GAA3854753.1"/>
    <property type="molecule type" value="Genomic_DNA"/>
</dbReference>
<name>A0ABP7JVJ4_9RHOB</name>
<keyword evidence="3" id="KW-1185">Reference proteome</keyword>
<feature type="compositionally biased region" description="Acidic residues" evidence="1">
    <location>
        <begin position="96"/>
        <end position="110"/>
    </location>
</feature>
<feature type="compositionally biased region" description="Basic and acidic residues" evidence="1">
    <location>
        <begin position="13"/>
        <end position="23"/>
    </location>
</feature>
<evidence type="ECO:0000313" key="3">
    <source>
        <dbReference type="Proteomes" id="UP001399917"/>
    </source>
</evidence>
<dbReference type="Pfam" id="PF13783">
    <property type="entry name" value="DUF4177"/>
    <property type="match status" value="1"/>
</dbReference>